<sequence>WGNIKTTTRGINWFNWDKMTMEKEFSGLGFCHLHDFNLSMLGKQGWKVSTNEDAIVTKNPSFTSIVKNGLQLRLGDGQSVNIWSQPWIQNNPNYYITIAPPLGLEQLTVGALINHENSNWRWEMLNQFFNDHNVKAIQSIPLLNGSNKDQQF</sequence>
<dbReference type="Proteomes" id="UP000289340">
    <property type="component" value="Chromosome 7"/>
</dbReference>
<feature type="non-terminal residue" evidence="1">
    <location>
        <position position="1"/>
    </location>
</feature>
<dbReference type="AlphaFoldDB" id="A0A445JZM9"/>
<name>A0A445JZM9_GLYSO</name>
<keyword evidence="2" id="KW-1185">Reference proteome</keyword>
<gene>
    <name evidence="1" type="ORF">D0Y65_018548</name>
</gene>
<comment type="caution">
    <text evidence="1">The sequence shown here is derived from an EMBL/GenBank/DDBJ whole genome shotgun (WGS) entry which is preliminary data.</text>
</comment>
<dbReference type="EMBL" id="QZWG01000007">
    <property type="protein sequence ID" value="RZC03952.1"/>
    <property type="molecule type" value="Genomic_DNA"/>
</dbReference>
<protein>
    <submittedName>
        <fullName evidence="1">Uncharacterized protein</fullName>
    </submittedName>
</protein>
<organism evidence="1 2">
    <name type="scientific">Glycine soja</name>
    <name type="common">Wild soybean</name>
    <dbReference type="NCBI Taxonomy" id="3848"/>
    <lineage>
        <taxon>Eukaryota</taxon>
        <taxon>Viridiplantae</taxon>
        <taxon>Streptophyta</taxon>
        <taxon>Embryophyta</taxon>
        <taxon>Tracheophyta</taxon>
        <taxon>Spermatophyta</taxon>
        <taxon>Magnoliopsida</taxon>
        <taxon>eudicotyledons</taxon>
        <taxon>Gunneridae</taxon>
        <taxon>Pentapetalae</taxon>
        <taxon>rosids</taxon>
        <taxon>fabids</taxon>
        <taxon>Fabales</taxon>
        <taxon>Fabaceae</taxon>
        <taxon>Papilionoideae</taxon>
        <taxon>50 kb inversion clade</taxon>
        <taxon>NPAAA clade</taxon>
        <taxon>indigoferoid/millettioid clade</taxon>
        <taxon>Phaseoleae</taxon>
        <taxon>Glycine</taxon>
        <taxon>Glycine subgen. Soja</taxon>
    </lineage>
</organism>
<proteinExistence type="predicted"/>
<reference evidence="1 2" key="1">
    <citation type="submission" date="2018-09" db="EMBL/GenBank/DDBJ databases">
        <title>A high-quality reference genome of wild soybean provides a powerful tool to mine soybean genomes.</title>
        <authorList>
            <person name="Xie M."/>
            <person name="Chung C.Y.L."/>
            <person name="Li M.-W."/>
            <person name="Wong F.-L."/>
            <person name="Chan T.-F."/>
            <person name="Lam H.-M."/>
        </authorList>
    </citation>
    <scope>NUCLEOTIDE SEQUENCE [LARGE SCALE GENOMIC DNA]</scope>
    <source>
        <strain evidence="2">cv. W05</strain>
        <tissue evidence="1">Hypocotyl of etiolated seedlings</tissue>
    </source>
</reference>
<evidence type="ECO:0000313" key="1">
    <source>
        <dbReference type="EMBL" id="RZC03952.1"/>
    </source>
</evidence>
<evidence type="ECO:0000313" key="2">
    <source>
        <dbReference type="Proteomes" id="UP000289340"/>
    </source>
</evidence>
<accession>A0A445JZM9</accession>